<dbReference type="PROSITE" id="PS01036">
    <property type="entry name" value="HSP70_3"/>
    <property type="match status" value="1"/>
</dbReference>
<protein>
    <recommendedName>
        <fullName evidence="4">Type IV pilus assembly protein PilM</fullName>
    </recommendedName>
</protein>
<dbReference type="InterPro" id="IPR005883">
    <property type="entry name" value="PilM"/>
</dbReference>
<dbReference type="AlphaFoldDB" id="A0A0G1NZC5"/>
<accession>A0A0G1NZC5</accession>
<evidence type="ECO:0000313" key="2">
    <source>
        <dbReference type="EMBL" id="KKU25841.1"/>
    </source>
</evidence>
<dbReference type="Proteomes" id="UP000034175">
    <property type="component" value="Unassembled WGS sequence"/>
</dbReference>
<proteinExistence type="inferred from homology"/>
<dbReference type="NCBIfam" id="TIGR01175">
    <property type="entry name" value="pilM"/>
    <property type="match status" value="1"/>
</dbReference>
<dbReference type="EMBL" id="LCMA01000017">
    <property type="protein sequence ID" value="KKU25841.1"/>
    <property type="molecule type" value="Genomic_DNA"/>
</dbReference>
<dbReference type="CDD" id="cd24049">
    <property type="entry name" value="ASKHA_NBD_PilM"/>
    <property type="match status" value="1"/>
</dbReference>
<dbReference type="Gene3D" id="3.30.1490.300">
    <property type="match status" value="1"/>
</dbReference>
<comment type="similarity">
    <text evidence="1">Belongs to the heat shock protein 70 family.</text>
</comment>
<evidence type="ECO:0008006" key="4">
    <source>
        <dbReference type="Google" id="ProtNLM"/>
    </source>
</evidence>
<dbReference type="InterPro" id="IPR050696">
    <property type="entry name" value="FtsA/MreB"/>
</dbReference>
<organism evidence="2 3">
    <name type="scientific">Candidatus Magasanikbacteria bacterium GW2011_GWA2_46_17</name>
    <dbReference type="NCBI Taxonomy" id="1619042"/>
    <lineage>
        <taxon>Bacteria</taxon>
        <taxon>Candidatus Magasanikiibacteriota</taxon>
    </lineage>
</organism>
<dbReference type="SUPFAM" id="SSF53067">
    <property type="entry name" value="Actin-like ATPase domain"/>
    <property type="match status" value="2"/>
</dbReference>
<comment type="caution">
    <text evidence="2">The sequence shown here is derived from an EMBL/GenBank/DDBJ whole genome shotgun (WGS) entry which is preliminary data.</text>
</comment>
<dbReference type="PANTHER" id="PTHR32432:SF3">
    <property type="entry name" value="ETHANOLAMINE UTILIZATION PROTEIN EUTJ"/>
    <property type="match status" value="1"/>
</dbReference>
<evidence type="ECO:0000256" key="1">
    <source>
        <dbReference type="ARBA" id="ARBA00007381"/>
    </source>
</evidence>
<evidence type="ECO:0000313" key="3">
    <source>
        <dbReference type="Proteomes" id="UP000034175"/>
    </source>
</evidence>
<dbReference type="Pfam" id="PF11104">
    <property type="entry name" value="PilM_2"/>
    <property type="match status" value="1"/>
</dbReference>
<name>A0A0G1NZC5_9BACT</name>
<reference evidence="2 3" key="1">
    <citation type="journal article" date="2015" name="Nature">
        <title>rRNA introns, odd ribosomes, and small enigmatic genomes across a large radiation of phyla.</title>
        <authorList>
            <person name="Brown C.T."/>
            <person name="Hug L.A."/>
            <person name="Thomas B.C."/>
            <person name="Sharon I."/>
            <person name="Castelle C.J."/>
            <person name="Singh A."/>
            <person name="Wilkins M.J."/>
            <person name="Williams K.H."/>
            <person name="Banfield J.F."/>
        </authorList>
    </citation>
    <scope>NUCLEOTIDE SEQUENCE [LARGE SCALE GENOMIC DNA]</scope>
</reference>
<gene>
    <name evidence="2" type="ORF">UX39_C0017G0001</name>
</gene>
<dbReference type="Gene3D" id="3.30.420.40">
    <property type="match status" value="2"/>
</dbReference>
<dbReference type="InterPro" id="IPR018181">
    <property type="entry name" value="Heat_shock_70_CS"/>
</dbReference>
<dbReference type="PANTHER" id="PTHR32432">
    <property type="entry name" value="CELL DIVISION PROTEIN FTSA-RELATED"/>
    <property type="match status" value="1"/>
</dbReference>
<dbReference type="InterPro" id="IPR043129">
    <property type="entry name" value="ATPase_NBD"/>
</dbReference>
<feature type="non-terminal residue" evidence="2">
    <location>
        <position position="1"/>
    </location>
</feature>
<sequence>IKAVCKAAKTKAKKAVVNLPVSAMFHAVVTLPKVKKEEFNKVLKAEVKKLLPRPLEEMALDYQVLSSSKDSVMERVLINAVPLELIAFYTKIFQRAGLVLEVLESGSAALARALVGRDKSLCMIIDIGAERTNFFIIDESVPVTHQSIEIGGNKMDEILQRTLGVENNLVGQIKYDLGYYFSSSKDDQTQEAEAIMQTLSPVVDPIVKEIEYGFEVYLRQSGNEKKRPEKIILTGGASFLPNLTRHIEDKFKVKCYVGDPWARVVYQDGLKTLLHQIGPRMAMAIGLALRSMV</sequence>